<dbReference type="EMBL" id="KN716371">
    <property type="protein sequence ID" value="KJH46072.1"/>
    <property type="molecule type" value="Genomic_DNA"/>
</dbReference>
<reference evidence="3" key="2">
    <citation type="journal article" date="2016" name="Sci. Rep.">
        <title>Dictyocaulus viviparus genome, variome and transcriptome elucidate lungworm biology and support future intervention.</title>
        <authorList>
            <person name="McNulty S.N."/>
            <person name="Strube C."/>
            <person name="Rosa B.A."/>
            <person name="Martin J.C."/>
            <person name="Tyagi R."/>
            <person name="Choi Y.J."/>
            <person name="Wang Q."/>
            <person name="Hallsworth Pepin K."/>
            <person name="Zhang X."/>
            <person name="Ozersky P."/>
            <person name="Wilson R.K."/>
            <person name="Sternberg P.W."/>
            <person name="Gasser R.B."/>
            <person name="Mitreva M."/>
        </authorList>
    </citation>
    <scope>NUCLEOTIDE SEQUENCE [LARGE SCALE GENOMIC DNA]</scope>
    <source>
        <strain evidence="3">HannoverDv2000</strain>
    </source>
</reference>
<accession>A0A0D8XQN8</accession>
<feature type="transmembrane region" description="Helical" evidence="1">
    <location>
        <begin position="23"/>
        <end position="44"/>
    </location>
</feature>
<dbReference type="Proteomes" id="UP000053766">
    <property type="component" value="Unassembled WGS sequence"/>
</dbReference>
<proteinExistence type="predicted"/>
<dbReference type="PANTHER" id="PTHR46955:SF3">
    <property type="entry name" value="G_PROTEIN_RECEP_F1_2 DOMAIN-CONTAINING PROTEIN"/>
    <property type="match status" value="1"/>
</dbReference>
<dbReference type="AlphaFoldDB" id="A0A0D8XQN8"/>
<keyword evidence="1" id="KW-1133">Transmembrane helix</keyword>
<organism evidence="2 3">
    <name type="scientific">Dictyocaulus viviparus</name>
    <name type="common">Bovine lungworm</name>
    <dbReference type="NCBI Taxonomy" id="29172"/>
    <lineage>
        <taxon>Eukaryota</taxon>
        <taxon>Metazoa</taxon>
        <taxon>Ecdysozoa</taxon>
        <taxon>Nematoda</taxon>
        <taxon>Chromadorea</taxon>
        <taxon>Rhabditida</taxon>
        <taxon>Rhabditina</taxon>
        <taxon>Rhabditomorpha</taxon>
        <taxon>Strongyloidea</taxon>
        <taxon>Metastrongylidae</taxon>
        <taxon>Dictyocaulus</taxon>
    </lineage>
</organism>
<evidence type="ECO:0000256" key="1">
    <source>
        <dbReference type="SAM" id="Phobius"/>
    </source>
</evidence>
<gene>
    <name evidence="2" type="ORF">DICVIV_07882</name>
</gene>
<keyword evidence="1" id="KW-0812">Transmembrane</keyword>
<protein>
    <submittedName>
        <fullName evidence="2">Uncharacterized protein</fullName>
    </submittedName>
</protein>
<dbReference type="PANTHER" id="PTHR46955">
    <property type="entry name" value="PROTEIN CBG01349-RELATED"/>
    <property type="match status" value="1"/>
</dbReference>
<sequence>MYLDLSPHFVMISSTPVVIQLKIHLTLTISIAIERILGLSYPIVFRKLSSYSCAKFCLLFGILLGAFDVILGFKLSSFHRVPNCAANGCFISDQYRYYVMSIIAIVLITVVLKKLQIVHRRRTQCGLSTNIRRRYLRQANRTCIGILFISLVFVTIPSVGVGFGEMFGYSIFRSIGPFYIVGLLCAG</sequence>
<name>A0A0D8XQN8_DICVI</name>
<keyword evidence="1" id="KW-0472">Membrane</keyword>
<evidence type="ECO:0000313" key="2">
    <source>
        <dbReference type="EMBL" id="KJH46072.1"/>
    </source>
</evidence>
<reference evidence="2 3" key="1">
    <citation type="submission" date="2013-11" db="EMBL/GenBank/DDBJ databases">
        <title>Draft genome of the bovine lungworm Dictyocaulus viviparus.</title>
        <authorList>
            <person name="Mitreva M."/>
        </authorList>
    </citation>
    <scope>NUCLEOTIDE SEQUENCE [LARGE SCALE GENOMIC DNA]</scope>
    <source>
        <strain evidence="2 3">HannoverDv2000</strain>
    </source>
</reference>
<feature type="transmembrane region" description="Helical" evidence="1">
    <location>
        <begin position="95"/>
        <end position="112"/>
    </location>
</feature>
<dbReference type="InterPro" id="IPR019420">
    <property type="entry name" value="7TM_GPCR_serpentine_rcpt_Srbc"/>
</dbReference>
<dbReference type="Pfam" id="PF10316">
    <property type="entry name" value="7TM_GPCR_Srbc"/>
    <property type="match status" value="1"/>
</dbReference>
<evidence type="ECO:0000313" key="3">
    <source>
        <dbReference type="Proteomes" id="UP000053766"/>
    </source>
</evidence>
<dbReference type="OrthoDB" id="5794962at2759"/>
<dbReference type="InterPro" id="IPR052322">
    <property type="entry name" value="Mito_rRNA_Mtase_NSUN4"/>
</dbReference>
<feature type="transmembrane region" description="Helical" evidence="1">
    <location>
        <begin position="142"/>
        <end position="160"/>
    </location>
</feature>
<feature type="transmembrane region" description="Helical" evidence="1">
    <location>
        <begin position="56"/>
        <end position="75"/>
    </location>
</feature>
<dbReference type="Gene3D" id="1.20.1070.10">
    <property type="entry name" value="Rhodopsin 7-helix transmembrane proteins"/>
    <property type="match status" value="1"/>
</dbReference>
<keyword evidence="3" id="KW-1185">Reference proteome</keyword>